<dbReference type="VEuPathDB" id="VectorBase:GAUT048783"/>
<accession>A0A1A9VV81</accession>
<protein>
    <submittedName>
        <fullName evidence="1">Uncharacterized protein</fullName>
    </submittedName>
</protein>
<sequence>MLTGCWLVQYEPSYCPFYGQSMQMDIGALSDIHQHTTQLLQRIRRMHINVFKLMDVDKFVWVRRSLFTPKSGAYITNHQFQRSRKKTVTYSPIGTRTLRGQIHTMIWVIILIIHYFGQTEISNFDFATNIAFGE</sequence>
<name>A0A1A9VV81_GLOAU</name>
<proteinExistence type="predicted"/>
<dbReference type="AlphaFoldDB" id="A0A1A9VV81"/>
<keyword evidence="2" id="KW-1185">Reference proteome</keyword>
<reference evidence="1" key="1">
    <citation type="submission" date="2020-05" db="UniProtKB">
        <authorList>
            <consortium name="EnsemblMetazoa"/>
        </authorList>
    </citation>
    <scope>IDENTIFICATION</scope>
    <source>
        <strain evidence="1">TTRI</strain>
    </source>
</reference>
<evidence type="ECO:0000313" key="2">
    <source>
        <dbReference type="Proteomes" id="UP000078200"/>
    </source>
</evidence>
<evidence type="ECO:0000313" key="1">
    <source>
        <dbReference type="EnsemblMetazoa" id="GAUT048783-PA"/>
    </source>
</evidence>
<organism evidence="1 2">
    <name type="scientific">Glossina austeni</name>
    <name type="common">Savannah tsetse fly</name>
    <dbReference type="NCBI Taxonomy" id="7395"/>
    <lineage>
        <taxon>Eukaryota</taxon>
        <taxon>Metazoa</taxon>
        <taxon>Ecdysozoa</taxon>
        <taxon>Arthropoda</taxon>
        <taxon>Hexapoda</taxon>
        <taxon>Insecta</taxon>
        <taxon>Pterygota</taxon>
        <taxon>Neoptera</taxon>
        <taxon>Endopterygota</taxon>
        <taxon>Diptera</taxon>
        <taxon>Brachycera</taxon>
        <taxon>Muscomorpha</taxon>
        <taxon>Hippoboscoidea</taxon>
        <taxon>Glossinidae</taxon>
        <taxon>Glossina</taxon>
    </lineage>
</organism>
<dbReference type="Proteomes" id="UP000078200">
    <property type="component" value="Unassembled WGS sequence"/>
</dbReference>
<dbReference type="EnsemblMetazoa" id="GAUT048783-RA">
    <property type="protein sequence ID" value="GAUT048783-PA"/>
    <property type="gene ID" value="GAUT048783"/>
</dbReference>